<organism evidence="2 3">
    <name type="scientific">Candidatus Methylopumilus turicensis</name>
    <dbReference type="NCBI Taxonomy" id="1581680"/>
    <lineage>
        <taxon>Bacteria</taxon>
        <taxon>Pseudomonadati</taxon>
        <taxon>Pseudomonadota</taxon>
        <taxon>Betaproteobacteria</taxon>
        <taxon>Nitrosomonadales</taxon>
        <taxon>Methylophilaceae</taxon>
        <taxon>Candidatus Methylopumilus</taxon>
    </lineage>
</organism>
<dbReference type="SUPFAM" id="SSF53732">
    <property type="entry name" value="Aconitase iron-sulfur domain"/>
    <property type="match status" value="1"/>
</dbReference>
<dbReference type="AlphaFoldDB" id="A0A0B7ITE2"/>
<dbReference type="InterPro" id="IPR015931">
    <property type="entry name" value="Acnase/IPM_dHydase_lsu_aba_1/3"/>
</dbReference>
<sequence>MFFVYGQPSQSRRQSLGSAELAAVCAKLGRLPTTAEYLQVVGDTISQHHAQIYQYLNFNLMDEYKTNMVMSAGKKIIAINAGAAV</sequence>
<dbReference type="KEGG" id="mbac:BN1209_0529"/>
<dbReference type="InterPro" id="IPR036008">
    <property type="entry name" value="Aconitase_4Fe-4S_dom"/>
</dbReference>
<dbReference type="Gene3D" id="3.30.499.10">
    <property type="entry name" value="Aconitase, domain 3"/>
    <property type="match status" value="1"/>
</dbReference>
<accession>A0A0B7ITE2</accession>
<evidence type="ECO:0000313" key="2">
    <source>
        <dbReference type="EMBL" id="CEN55574.1"/>
    </source>
</evidence>
<protein>
    <submittedName>
        <fullName evidence="2">Uncharacterized protein</fullName>
    </submittedName>
</protein>
<dbReference type="STRING" id="1581680.BN1209_0529"/>
<proteinExistence type="predicted"/>
<evidence type="ECO:0000256" key="1">
    <source>
        <dbReference type="ARBA" id="ARBA00023004"/>
    </source>
</evidence>
<dbReference type="OrthoDB" id="9982242at2"/>
<evidence type="ECO:0000313" key="3">
    <source>
        <dbReference type="Proteomes" id="UP000056322"/>
    </source>
</evidence>
<reference evidence="3" key="1">
    <citation type="submission" date="2014-12" db="EMBL/GenBank/DDBJ databases">
        <authorList>
            <person name="Salcher M.M."/>
        </authorList>
    </citation>
    <scope>NUCLEOTIDE SEQUENCE [LARGE SCALE GENOMIC DNA]</scope>
    <source>
        <strain evidence="3">MMS-10A-171</strain>
    </source>
</reference>
<name>A0A0B7ITE2_9PROT</name>
<keyword evidence="3" id="KW-1185">Reference proteome</keyword>
<keyword evidence="1" id="KW-0408">Iron</keyword>
<dbReference type="Proteomes" id="UP000056322">
    <property type="component" value="Chromosome 1"/>
</dbReference>
<gene>
    <name evidence="2" type="ORF">BN1209_0529</name>
</gene>
<dbReference type="HOGENOM" id="CLU_2508862_0_0_4"/>
<dbReference type="EMBL" id="LN794158">
    <property type="protein sequence ID" value="CEN55574.1"/>
    <property type="molecule type" value="Genomic_DNA"/>
</dbReference>